<keyword evidence="5" id="KW-0663">Pyridoxal phosphate</keyword>
<evidence type="ECO:0000256" key="1">
    <source>
        <dbReference type="ARBA" id="ARBA00001933"/>
    </source>
</evidence>
<dbReference type="Proteomes" id="UP000298030">
    <property type="component" value="Unassembled WGS sequence"/>
</dbReference>
<evidence type="ECO:0000313" key="8">
    <source>
        <dbReference type="Proteomes" id="UP000298030"/>
    </source>
</evidence>
<name>A0A4Y7U0S9_COPMI</name>
<comment type="similarity">
    <text evidence="2">Belongs to the class-I pyridoxal-phosphate-dependent aminotransferase family.</text>
</comment>
<dbReference type="OrthoDB" id="691673at2759"/>
<evidence type="ECO:0000256" key="5">
    <source>
        <dbReference type="ARBA" id="ARBA00022898"/>
    </source>
</evidence>
<dbReference type="InterPro" id="IPR004839">
    <property type="entry name" value="Aminotransferase_I/II_large"/>
</dbReference>
<dbReference type="AlphaFoldDB" id="A0A4Y7U0S9"/>
<gene>
    <name evidence="7" type="ORF">FA13DRAFT_1784670</name>
</gene>
<comment type="caution">
    <text evidence="7">The sequence shown here is derived from an EMBL/GenBank/DDBJ whole genome shotgun (WGS) entry which is preliminary data.</text>
</comment>
<dbReference type="PANTHER" id="PTHR42790">
    <property type="entry name" value="AMINOTRANSFERASE"/>
    <property type="match status" value="1"/>
</dbReference>
<evidence type="ECO:0000259" key="6">
    <source>
        <dbReference type="Pfam" id="PF00155"/>
    </source>
</evidence>
<dbReference type="SUPFAM" id="SSF53383">
    <property type="entry name" value="PLP-dependent transferases"/>
    <property type="match status" value="1"/>
</dbReference>
<feature type="domain" description="Aminotransferase class I/classII large" evidence="6">
    <location>
        <begin position="80"/>
        <end position="430"/>
    </location>
</feature>
<dbReference type="Gene3D" id="3.40.640.10">
    <property type="entry name" value="Type I PLP-dependent aspartate aminotransferase-like (Major domain)"/>
    <property type="match status" value="1"/>
</dbReference>
<evidence type="ECO:0000313" key="7">
    <source>
        <dbReference type="EMBL" id="TEB40046.1"/>
    </source>
</evidence>
<comment type="cofactor">
    <cofactor evidence="1">
        <name>pyridoxal 5'-phosphate</name>
        <dbReference type="ChEBI" id="CHEBI:597326"/>
    </cofactor>
</comment>
<organism evidence="7 8">
    <name type="scientific">Coprinellus micaceus</name>
    <name type="common">Glistening ink-cap mushroom</name>
    <name type="synonym">Coprinus micaceus</name>
    <dbReference type="NCBI Taxonomy" id="71717"/>
    <lineage>
        <taxon>Eukaryota</taxon>
        <taxon>Fungi</taxon>
        <taxon>Dikarya</taxon>
        <taxon>Basidiomycota</taxon>
        <taxon>Agaricomycotina</taxon>
        <taxon>Agaricomycetes</taxon>
        <taxon>Agaricomycetidae</taxon>
        <taxon>Agaricales</taxon>
        <taxon>Agaricineae</taxon>
        <taxon>Psathyrellaceae</taxon>
        <taxon>Coprinellus</taxon>
    </lineage>
</organism>
<dbReference type="CDD" id="cd00609">
    <property type="entry name" value="AAT_like"/>
    <property type="match status" value="1"/>
</dbReference>
<evidence type="ECO:0000256" key="2">
    <source>
        <dbReference type="ARBA" id="ARBA00007441"/>
    </source>
</evidence>
<dbReference type="Pfam" id="PF00155">
    <property type="entry name" value="Aminotran_1_2"/>
    <property type="match status" value="1"/>
</dbReference>
<dbReference type="GO" id="GO:0030170">
    <property type="term" value="F:pyridoxal phosphate binding"/>
    <property type="evidence" value="ECO:0007669"/>
    <property type="project" value="InterPro"/>
</dbReference>
<evidence type="ECO:0000256" key="3">
    <source>
        <dbReference type="ARBA" id="ARBA00022576"/>
    </source>
</evidence>
<accession>A0A4Y7U0S9</accession>
<keyword evidence="3" id="KW-0032">Aminotransferase</keyword>
<dbReference type="STRING" id="71717.A0A4Y7U0S9"/>
<dbReference type="GO" id="GO:0008483">
    <property type="term" value="F:transaminase activity"/>
    <property type="evidence" value="ECO:0007669"/>
    <property type="project" value="UniProtKB-KW"/>
</dbReference>
<reference evidence="7 8" key="1">
    <citation type="journal article" date="2019" name="Nat. Ecol. Evol.">
        <title>Megaphylogeny resolves global patterns of mushroom evolution.</title>
        <authorList>
            <person name="Varga T."/>
            <person name="Krizsan K."/>
            <person name="Foldi C."/>
            <person name="Dima B."/>
            <person name="Sanchez-Garcia M."/>
            <person name="Sanchez-Ramirez S."/>
            <person name="Szollosi G.J."/>
            <person name="Szarkandi J.G."/>
            <person name="Papp V."/>
            <person name="Albert L."/>
            <person name="Andreopoulos W."/>
            <person name="Angelini C."/>
            <person name="Antonin V."/>
            <person name="Barry K.W."/>
            <person name="Bougher N.L."/>
            <person name="Buchanan P."/>
            <person name="Buyck B."/>
            <person name="Bense V."/>
            <person name="Catcheside P."/>
            <person name="Chovatia M."/>
            <person name="Cooper J."/>
            <person name="Damon W."/>
            <person name="Desjardin D."/>
            <person name="Finy P."/>
            <person name="Geml J."/>
            <person name="Haridas S."/>
            <person name="Hughes K."/>
            <person name="Justo A."/>
            <person name="Karasinski D."/>
            <person name="Kautmanova I."/>
            <person name="Kiss B."/>
            <person name="Kocsube S."/>
            <person name="Kotiranta H."/>
            <person name="LaButti K.M."/>
            <person name="Lechner B.E."/>
            <person name="Liimatainen K."/>
            <person name="Lipzen A."/>
            <person name="Lukacs Z."/>
            <person name="Mihaltcheva S."/>
            <person name="Morgado L.N."/>
            <person name="Niskanen T."/>
            <person name="Noordeloos M.E."/>
            <person name="Ohm R.A."/>
            <person name="Ortiz-Santana B."/>
            <person name="Ovrebo C."/>
            <person name="Racz N."/>
            <person name="Riley R."/>
            <person name="Savchenko A."/>
            <person name="Shiryaev A."/>
            <person name="Soop K."/>
            <person name="Spirin V."/>
            <person name="Szebenyi C."/>
            <person name="Tomsovsky M."/>
            <person name="Tulloss R.E."/>
            <person name="Uehling J."/>
            <person name="Grigoriev I.V."/>
            <person name="Vagvolgyi C."/>
            <person name="Papp T."/>
            <person name="Martin F.M."/>
            <person name="Miettinen O."/>
            <person name="Hibbett D.S."/>
            <person name="Nagy L.G."/>
        </authorList>
    </citation>
    <scope>NUCLEOTIDE SEQUENCE [LARGE SCALE GENOMIC DNA]</scope>
    <source>
        <strain evidence="7 8">FP101781</strain>
    </source>
</reference>
<proteinExistence type="inferred from homology"/>
<dbReference type="PANTHER" id="PTHR42790:SF19">
    <property type="entry name" value="KYNURENINE_ALPHA-AMINOADIPATE AMINOTRANSFERASE, MITOCHONDRIAL"/>
    <property type="match status" value="1"/>
</dbReference>
<keyword evidence="8" id="KW-1185">Reference proteome</keyword>
<dbReference type="GO" id="GO:1901605">
    <property type="term" value="P:alpha-amino acid metabolic process"/>
    <property type="evidence" value="ECO:0007669"/>
    <property type="project" value="TreeGrafter"/>
</dbReference>
<dbReference type="InterPro" id="IPR015424">
    <property type="entry name" value="PyrdxlP-dep_Trfase"/>
</dbReference>
<protein>
    <submittedName>
        <fullName evidence="7">TdiD protein</fullName>
    </submittedName>
</protein>
<dbReference type="EMBL" id="QPFP01000001">
    <property type="protein sequence ID" value="TEB40046.1"/>
    <property type="molecule type" value="Genomic_DNA"/>
</dbReference>
<keyword evidence="4" id="KW-0808">Transferase</keyword>
<evidence type="ECO:0000256" key="4">
    <source>
        <dbReference type="ARBA" id="ARBA00022679"/>
    </source>
</evidence>
<sequence>MTGQPRPSESSQEVRSLPAAYYDGKLSSAAKARQPSPIWALFSSETNPGMLSMLAGKPHPDTFPFEYMNLGIDEEYLHAALQYGLTSGYPELNDWVTKLAEIVHSRNASEGWRVSIGPGSQDLLYKAFNALLNPGDTIIVEGPTYAGATPILGALSCNFVTVNVDEDGIRSSDLEKVLENWDPSKPKPKAVYTIPFGSNPAGVTASYERRVELLGLAKKYDFLILEDDPYYFIYYGDKPKPPSYFSLENEVLGEVGRVLRFDSFSKVMAAGFRLGWLTGPAPILDKIEAHSMTNVVQASSLSQIVAIKLLKEWGIDGFLTHAQHTTAFYKRRRDVMQTCLTKHLRGLAEWTVPEAAMFFWLKLKLPGTVDLQNVEIDGDSTTFIRDKAIGRGVLVLPGATSYVDGRQTAYVRLSFSVLSDEATEEAIGRLATVLKEEIAQSTL</sequence>
<dbReference type="InterPro" id="IPR050859">
    <property type="entry name" value="Class-I_PLP-dep_aminotransf"/>
</dbReference>
<dbReference type="InterPro" id="IPR015421">
    <property type="entry name" value="PyrdxlP-dep_Trfase_major"/>
</dbReference>